<evidence type="ECO:0000256" key="1">
    <source>
        <dbReference type="SAM" id="Phobius"/>
    </source>
</evidence>
<comment type="caution">
    <text evidence="2">The sequence shown here is derived from an EMBL/GenBank/DDBJ whole genome shotgun (WGS) entry which is preliminary data.</text>
</comment>
<protein>
    <recommendedName>
        <fullName evidence="4">DUF4234 domain-containing protein</fullName>
    </recommendedName>
</protein>
<feature type="transmembrane region" description="Helical" evidence="1">
    <location>
        <begin position="6"/>
        <end position="34"/>
    </location>
</feature>
<evidence type="ECO:0008006" key="4">
    <source>
        <dbReference type="Google" id="ProtNLM"/>
    </source>
</evidence>
<feature type="transmembrane region" description="Helical" evidence="1">
    <location>
        <begin position="94"/>
        <end position="126"/>
    </location>
</feature>
<evidence type="ECO:0000313" key="3">
    <source>
        <dbReference type="Proteomes" id="UP000711178"/>
    </source>
</evidence>
<organism evidence="2 3">
    <name type="scientific">Chromobacterium subtsugae</name>
    <dbReference type="NCBI Taxonomy" id="251747"/>
    <lineage>
        <taxon>Bacteria</taxon>
        <taxon>Pseudomonadati</taxon>
        <taxon>Pseudomonadota</taxon>
        <taxon>Betaproteobacteria</taxon>
        <taxon>Neisseriales</taxon>
        <taxon>Chromobacteriaceae</taxon>
        <taxon>Chromobacterium</taxon>
    </lineage>
</organism>
<dbReference type="EMBL" id="JAHDTB010000009">
    <property type="protein sequence ID" value="MBW8288314.1"/>
    <property type="molecule type" value="Genomic_DNA"/>
</dbReference>
<proteinExistence type="predicted"/>
<evidence type="ECO:0000313" key="2">
    <source>
        <dbReference type="EMBL" id="MBW8288314.1"/>
    </source>
</evidence>
<sequence length="147" mass="15709">MNENEAFATLAGMGIMMLVVAGALALAVSIFYYLTLHQTMNAISEVNRPLAGGLVWLALIPFVGVIWYMVYIILLSNALKREAAQRGLPGDGAAGVSLALAILLALCFVPYANLIAVIPAIALWVIHWARMAGYRKLLQAAQPALAT</sequence>
<accession>A0ABS7FE20</accession>
<keyword evidence="1" id="KW-1133">Transmembrane helix</keyword>
<dbReference type="Proteomes" id="UP000711178">
    <property type="component" value="Unassembled WGS sequence"/>
</dbReference>
<name>A0ABS7FE20_9NEIS</name>
<reference evidence="2 3" key="1">
    <citation type="submission" date="2021-05" db="EMBL/GenBank/DDBJ databases">
        <title>Draft Whole Genome Sequencing Of Biosensor Chromobacterium violaceum Strain CV026 Reveals A Regulatory RNA In Chromobacterium violaceum Phenotype Regulatory Network.</title>
        <authorList>
            <person name="Hong K.W."/>
            <person name="Chan K.G."/>
            <person name="Chang C.-Y."/>
        </authorList>
    </citation>
    <scope>NUCLEOTIDE SEQUENCE [LARGE SCALE GENOMIC DNA]</scope>
    <source>
        <strain evidence="2 3">ATCC 31532</strain>
    </source>
</reference>
<keyword evidence="3" id="KW-1185">Reference proteome</keyword>
<dbReference type="RefSeq" id="WP_043578338.1">
    <property type="nucleotide sequence ID" value="NZ_CP142381.1"/>
</dbReference>
<dbReference type="GeneID" id="89684043"/>
<keyword evidence="1" id="KW-0472">Membrane</keyword>
<feature type="transmembrane region" description="Helical" evidence="1">
    <location>
        <begin position="54"/>
        <end position="74"/>
    </location>
</feature>
<gene>
    <name evidence="2" type="ORF">KIF53_11820</name>
</gene>
<keyword evidence="1" id="KW-0812">Transmembrane</keyword>